<dbReference type="eggNOG" id="ENOG5032Z7G">
    <property type="taxonomic scope" value="Bacteria"/>
</dbReference>
<dbReference type="PATRIC" id="fig|1308866.3.peg.2827"/>
<protein>
    <recommendedName>
        <fullName evidence="5">Integral inner membrane protein</fullName>
    </recommendedName>
</protein>
<dbReference type="RefSeq" id="WP_003473547.1">
    <property type="nucleotide sequence ID" value="NZ_APML01000072.1"/>
</dbReference>
<evidence type="ECO:0008006" key="5">
    <source>
        <dbReference type="Google" id="ProtNLM"/>
    </source>
</evidence>
<proteinExistence type="predicted"/>
<gene>
    <name evidence="3" type="ORF">J416_14016</name>
</gene>
<keyword evidence="4" id="KW-1185">Reference proteome</keyword>
<evidence type="ECO:0000256" key="1">
    <source>
        <dbReference type="SAM" id="MobiDB-lite"/>
    </source>
</evidence>
<accession>N4W9A9</accession>
<evidence type="ECO:0000313" key="3">
    <source>
        <dbReference type="EMBL" id="ENH95834.1"/>
    </source>
</evidence>
<feature type="transmembrane region" description="Helical" evidence="2">
    <location>
        <begin position="7"/>
        <end position="26"/>
    </location>
</feature>
<keyword evidence="2" id="KW-0812">Transmembrane</keyword>
<dbReference type="Proteomes" id="UP000012283">
    <property type="component" value="Unassembled WGS sequence"/>
</dbReference>
<keyword evidence="2" id="KW-1133">Transmembrane helix</keyword>
<keyword evidence="2" id="KW-0472">Membrane</keyword>
<dbReference type="STRING" id="1308866.J416_14016"/>
<name>N4W9A9_9BACI</name>
<evidence type="ECO:0000256" key="2">
    <source>
        <dbReference type="SAM" id="Phobius"/>
    </source>
</evidence>
<organism evidence="3 4">
    <name type="scientific">Gracilibacillus halophilus YIM-C55.5</name>
    <dbReference type="NCBI Taxonomy" id="1308866"/>
    <lineage>
        <taxon>Bacteria</taxon>
        <taxon>Bacillati</taxon>
        <taxon>Bacillota</taxon>
        <taxon>Bacilli</taxon>
        <taxon>Bacillales</taxon>
        <taxon>Bacillaceae</taxon>
        <taxon>Gracilibacillus</taxon>
    </lineage>
</organism>
<feature type="transmembrane region" description="Helical" evidence="2">
    <location>
        <begin position="60"/>
        <end position="80"/>
    </location>
</feature>
<dbReference type="EMBL" id="APML01000072">
    <property type="protein sequence ID" value="ENH95834.1"/>
    <property type="molecule type" value="Genomic_DNA"/>
</dbReference>
<dbReference type="Pfam" id="PF10710">
    <property type="entry name" value="DUF2512"/>
    <property type="match status" value="1"/>
</dbReference>
<sequence length="144" mass="16056">MEHLKNMLVKFIASFVLLYAILGVGFDVSFGNVLWITLVLGVLAYVLGDQLLLRRSNNTVSTISDFALAFLVIYFMTDALTVGDDVFQAALIAAIGVAIFEYFFHKYLAANTDEEETTDVYTDGNLQTETSEELHPDDKDIDDE</sequence>
<dbReference type="InterPro" id="IPR019649">
    <property type="entry name" value="DUF2512"/>
</dbReference>
<feature type="transmembrane region" description="Helical" evidence="2">
    <location>
        <begin position="32"/>
        <end position="48"/>
    </location>
</feature>
<dbReference type="OrthoDB" id="2111682at2"/>
<feature type="transmembrane region" description="Helical" evidence="2">
    <location>
        <begin position="86"/>
        <end position="104"/>
    </location>
</feature>
<evidence type="ECO:0000313" key="4">
    <source>
        <dbReference type="Proteomes" id="UP000012283"/>
    </source>
</evidence>
<feature type="region of interest" description="Disordered" evidence="1">
    <location>
        <begin position="119"/>
        <end position="144"/>
    </location>
</feature>
<reference evidence="3 4" key="1">
    <citation type="submission" date="2013-03" db="EMBL/GenBank/DDBJ databases">
        <title>Draft genome sequence of Gracibacillus halophilus YIM-C55.5, a moderately halophilic and thermophilic organism from the Xiaochaidamu salt lake.</title>
        <authorList>
            <person name="Sugumar T."/>
            <person name="Polireddy D.R."/>
            <person name="Antony A."/>
            <person name="Madhava Y.R."/>
            <person name="Sivakumar N."/>
        </authorList>
    </citation>
    <scope>NUCLEOTIDE SEQUENCE [LARGE SCALE GENOMIC DNA]</scope>
    <source>
        <strain evidence="3 4">YIM-C55.5</strain>
    </source>
</reference>
<comment type="caution">
    <text evidence="3">The sequence shown here is derived from an EMBL/GenBank/DDBJ whole genome shotgun (WGS) entry which is preliminary data.</text>
</comment>
<dbReference type="AlphaFoldDB" id="N4W9A9"/>